<gene>
    <name evidence="8" type="ORF">E3N88_31429</name>
</gene>
<proteinExistence type="inferred from homology"/>
<evidence type="ECO:0000313" key="9">
    <source>
        <dbReference type="Proteomes" id="UP000326396"/>
    </source>
</evidence>
<keyword evidence="4 7" id="KW-1133">Transmembrane helix</keyword>
<evidence type="ECO:0000313" key="8">
    <source>
        <dbReference type="EMBL" id="KAD3642205.1"/>
    </source>
</evidence>
<dbReference type="PANTHER" id="PTHR11654">
    <property type="entry name" value="OLIGOPEPTIDE TRANSPORTER-RELATED"/>
    <property type="match status" value="1"/>
</dbReference>
<evidence type="ECO:0000256" key="5">
    <source>
        <dbReference type="ARBA" id="ARBA00023136"/>
    </source>
</evidence>
<dbReference type="OrthoDB" id="8904098at2759"/>
<sequence length="425" mass="47293">MTMMTLIVALPKLHPPSCARDQALLNQCQGPTGRQFGVLALALGFLSIGTGGIRPCSLPFGVDQFDPTTDEGRKGISSFFNWYYTTFTVIMLVAITLVVYIQDSVSWVWGFGIPTALMASSIVLFFVGTKMYIYVKPEGSVFSGVAQTLVAAYKKRNIEVEKTMIKEMLYDPPTTKGSSTYEVPKLPLTNRLRYLNKAAIILDGEINPDGSRVSYWNLASIQQVEEVKCLIKVIPIVASGVLCFTAIVQQWTFTVSQALKMDRHLGIVFSILSMIVAGIVEKKRRDSATYHNRPDGLAPISVMWLAPQLILMAFAEAFNVLGQLEFYYKEFPDNMKSIGNAMFFVTAGCANYVSSALVTTVHKVTGKHGRLDWLTADINAGRVDYFYYVIAGLGVLNLGYYLLVASQYRYRENIQDIEEESKLDI</sequence>
<dbReference type="SUPFAM" id="SSF103473">
    <property type="entry name" value="MFS general substrate transporter"/>
    <property type="match status" value="1"/>
</dbReference>
<feature type="transmembrane region" description="Helical" evidence="7">
    <location>
        <begin position="263"/>
        <end position="280"/>
    </location>
</feature>
<feature type="transmembrane region" description="Helical" evidence="7">
    <location>
        <begin position="301"/>
        <end position="321"/>
    </location>
</feature>
<dbReference type="Pfam" id="PF00854">
    <property type="entry name" value="PTR2"/>
    <property type="match status" value="1"/>
</dbReference>
<comment type="similarity">
    <text evidence="2">Belongs to the major facilitator superfamily. Proton-dependent oligopeptide transporter (POT/PTR) (TC 2.A.17) family.</text>
</comment>
<dbReference type="AlphaFoldDB" id="A0A5N6MPF2"/>
<comment type="subcellular location">
    <subcellularLocation>
        <location evidence="1">Membrane</location>
        <topology evidence="1">Multi-pass membrane protein</topology>
    </subcellularLocation>
</comment>
<dbReference type="Gene3D" id="1.20.1250.20">
    <property type="entry name" value="MFS general substrate transporter like domains"/>
    <property type="match status" value="2"/>
</dbReference>
<comment type="caution">
    <text evidence="8">The sequence shown here is derived from an EMBL/GenBank/DDBJ whole genome shotgun (WGS) entry which is preliminary data.</text>
</comment>
<evidence type="ECO:0000256" key="6">
    <source>
        <dbReference type="ARBA" id="ARBA00044504"/>
    </source>
</evidence>
<evidence type="ECO:0000256" key="3">
    <source>
        <dbReference type="ARBA" id="ARBA00022692"/>
    </source>
</evidence>
<feature type="transmembrane region" description="Helical" evidence="7">
    <location>
        <begin position="385"/>
        <end position="403"/>
    </location>
</feature>
<accession>A0A5N6MPF2</accession>
<name>A0A5N6MPF2_9ASTR</name>
<evidence type="ECO:0000256" key="4">
    <source>
        <dbReference type="ARBA" id="ARBA00022989"/>
    </source>
</evidence>
<protein>
    <submittedName>
        <fullName evidence="8">Uncharacterized protein</fullName>
    </submittedName>
</protein>
<dbReference type="Proteomes" id="UP000326396">
    <property type="component" value="Linkage Group LG5"/>
</dbReference>
<evidence type="ECO:0000256" key="2">
    <source>
        <dbReference type="ARBA" id="ARBA00005982"/>
    </source>
</evidence>
<feature type="transmembrane region" description="Helical" evidence="7">
    <location>
        <begin position="229"/>
        <end position="251"/>
    </location>
</feature>
<reference evidence="8 9" key="1">
    <citation type="submission" date="2019-05" db="EMBL/GenBank/DDBJ databases">
        <title>Mikania micrantha, genome provides insights into the molecular mechanism of rapid growth.</title>
        <authorList>
            <person name="Liu B."/>
        </authorList>
    </citation>
    <scope>NUCLEOTIDE SEQUENCE [LARGE SCALE GENOMIC DNA]</scope>
    <source>
        <strain evidence="8">NLD-2019</strain>
        <tissue evidence="8">Leaf</tissue>
    </source>
</reference>
<keyword evidence="9" id="KW-1185">Reference proteome</keyword>
<feature type="transmembrane region" description="Helical" evidence="7">
    <location>
        <begin position="107"/>
        <end position="127"/>
    </location>
</feature>
<feature type="transmembrane region" description="Helical" evidence="7">
    <location>
        <begin position="341"/>
        <end position="364"/>
    </location>
</feature>
<dbReference type="InterPro" id="IPR036259">
    <property type="entry name" value="MFS_trans_sf"/>
</dbReference>
<feature type="transmembrane region" description="Helical" evidence="7">
    <location>
        <begin position="82"/>
        <end position="101"/>
    </location>
</feature>
<comment type="similarity">
    <text evidence="6">Belongs to the major facilitator superfamily. Phosphate:H(+) symporter (TC 2.A.1.9) family.</text>
</comment>
<dbReference type="GO" id="GO:0022857">
    <property type="term" value="F:transmembrane transporter activity"/>
    <property type="evidence" value="ECO:0007669"/>
    <property type="project" value="InterPro"/>
</dbReference>
<keyword evidence="3 7" id="KW-0812">Transmembrane</keyword>
<dbReference type="EMBL" id="SZYD01000015">
    <property type="protein sequence ID" value="KAD3642205.1"/>
    <property type="molecule type" value="Genomic_DNA"/>
</dbReference>
<dbReference type="InterPro" id="IPR000109">
    <property type="entry name" value="POT_fam"/>
</dbReference>
<feature type="transmembrane region" description="Helical" evidence="7">
    <location>
        <begin position="35"/>
        <end position="53"/>
    </location>
</feature>
<dbReference type="GO" id="GO:0016020">
    <property type="term" value="C:membrane"/>
    <property type="evidence" value="ECO:0007669"/>
    <property type="project" value="UniProtKB-SubCell"/>
</dbReference>
<evidence type="ECO:0000256" key="7">
    <source>
        <dbReference type="SAM" id="Phobius"/>
    </source>
</evidence>
<evidence type="ECO:0000256" key="1">
    <source>
        <dbReference type="ARBA" id="ARBA00004141"/>
    </source>
</evidence>
<keyword evidence="5 7" id="KW-0472">Membrane</keyword>
<organism evidence="8 9">
    <name type="scientific">Mikania micrantha</name>
    <name type="common">bitter vine</name>
    <dbReference type="NCBI Taxonomy" id="192012"/>
    <lineage>
        <taxon>Eukaryota</taxon>
        <taxon>Viridiplantae</taxon>
        <taxon>Streptophyta</taxon>
        <taxon>Embryophyta</taxon>
        <taxon>Tracheophyta</taxon>
        <taxon>Spermatophyta</taxon>
        <taxon>Magnoliopsida</taxon>
        <taxon>eudicotyledons</taxon>
        <taxon>Gunneridae</taxon>
        <taxon>Pentapetalae</taxon>
        <taxon>asterids</taxon>
        <taxon>campanulids</taxon>
        <taxon>Asterales</taxon>
        <taxon>Asteraceae</taxon>
        <taxon>Asteroideae</taxon>
        <taxon>Heliantheae alliance</taxon>
        <taxon>Eupatorieae</taxon>
        <taxon>Mikania</taxon>
    </lineage>
</organism>